<dbReference type="InterPro" id="IPR028082">
    <property type="entry name" value="Peripla_BP_I"/>
</dbReference>
<reference evidence="2" key="1">
    <citation type="submission" date="2020-05" db="EMBL/GenBank/DDBJ databases">
        <authorList>
            <person name="Chiriac C."/>
            <person name="Salcher M."/>
            <person name="Ghai R."/>
            <person name="Kavagutti S V."/>
        </authorList>
    </citation>
    <scope>NUCLEOTIDE SEQUENCE</scope>
</reference>
<evidence type="ECO:0000313" key="4">
    <source>
        <dbReference type="EMBL" id="CAB5030880.1"/>
    </source>
</evidence>
<dbReference type="AlphaFoldDB" id="A0A6J6ZKD2"/>
<gene>
    <name evidence="2" type="ORF">UFOPK3164_00500</name>
    <name evidence="3" type="ORF">UFOPK3427_00525</name>
    <name evidence="4" type="ORF">UFOPK4112_01630</name>
</gene>
<dbReference type="EMBL" id="CAFBLT010000001">
    <property type="protein sequence ID" value="CAB4866551.1"/>
    <property type="molecule type" value="Genomic_DNA"/>
</dbReference>
<feature type="region of interest" description="Disordered" evidence="1">
    <location>
        <begin position="29"/>
        <end position="48"/>
    </location>
</feature>
<dbReference type="EMBL" id="CAFBPM010000022">
    <property type="protein sequence ID" value="CAB5030880.1"/>
    <property type="molecule type" value="Genomic_DNA"/>
</dbReference>
<evidence type="ECO:0000313" key="2">
    <source>
        <dbReference type="EMBL" id="CAB4822261.1"/>
    </source>
</evidence>
<dbReference type="PROSITE" id="PS51257">
    <property type="entry name" value="PROKAR_LIPOPROTEIN"/>
    <property type="match status" value="1"/>
</dbReference>
<proteinExistence type="predicted"/>
<protein>
    <submittedName>
        <fullName evidence="2">Unannotated protein</fullName>
    </submittedName>
</protein>
<evidence type="ECO:0000313" key="3">
    <source>
        <dbReference type="EMBL" id="CAB4866551.1"/>
    </source>
</evidence>
<evidence type="ECO:0000256" key="1">
    <source>
        <dbReference type="SAM" id="MobiDB-lite"/>
    </source>
</evidence>
<dbReference type="SUPFAM" id="SSF53822">
    <property type="entry name" value="Periplasmic binding protein-like I"/>
    <property type="match status" value="1"/>
</dbReference>
<dbReference type="Gene3D" id="3.40.50.2300">
    <property type="match status" value="2"/>
</dbReference>
<organism evidence="2">
    <name type="scientific">freshwater metagenome</name>
    <dbReference type="NCBI Taxonomy" id="449393"/>
    <lineage>
        <taxon>unclassified sequences</taxon>
        <taxon>metagenomes</taxon>
        <taxon>ecological metagenomes</taxon>
    </lineage>
</organism>
<accession>A0A6J6ZKD2</accession>
<sequence length="453" mass="45883">MKINRRSVGMLRSAAVLVAAGALVAACSSSSSSSSSTTSGSASSGGATKTATSFAQSNTLSLAYTGGKAGAANSSLSPITIGYVNQQFGNPSYPESTAGAALAVKYVNAQLGGVQGHPIKLSTCFVATEEDGQKCGTQFLNDSSVNVILTGAMTVGNASLYSVVDGKKPIIVGNGLTAADFTAKGAVTYMPGAPGVVEGMARYITSGGLGSVKSVAVVATTDAAATDSAKLLFTPILTAAGIKVTQVFISPTAQGADVQSAIKAAGGTTADVFVPITPVQGCISIYNALKSLNVTPKVLTTGLCFGTPLVKALGGTFPNGWYFGAYGVNYFMPYTSKVPASEQLAAYEAVVKQYNPAMEYTGFAGPTYGNVLTIAKIYNQLGTSATSAQLASSISGFTGPQWGIPGTPVACGKITALFPVICVGQMGIEQFKDGKWSAIADSYNNKMINAFAG</sequence>
<dbReference type="EMBL" id="CAFABE010000014">
    <property type="protein sequence ID" value="CAB4822261.1"/>
    <property type="molecule type" value="Genomic_DNA"/>
</dbReference>
<name>A0A6J6ZKD2_9ZZZZ</name>